<protein>
    <submittedName>
        <fullName evidence="2">Uncharacterized protein</fullName>
    </submittedName>
</protein>
<dbReference type="AlphaFoldDB" id="A0A699YRU3"/>
<feature type="compositionally biased region" description="Low complexity" evidence="1">
    <location>
        <begin position="18"/>
        <end position="28"/>
    </location>
</feature>
<organism evidence="2 3">
    <name type="scientific">Haematococcus lacustris</name>
    <name type="common">Green alga</name>
    <name type="synonym">Haematococcus pluvialis</name>
    <dbReference type="NCBI Taxonomy" id="44745"/>
    <lineage>
        <taxon>Eukaryota</taxon>
        <taxon>Viridiplantae</taxon>
        <taxon>Chlorophyta</taxon>
        <taxon>core chlorophytes</taxon>
        <taxon>Chlorophyceae</taxon>
        <taxon>CS clade</taxon>
        <taxon>Chlamydomonadales</taxon>
        <taxon>Haematococcaceae</taxon>
        <taxon>Haematococcus</taxon>
    </lineage>
</organism>
<proteinExistence type="predicted"/>
<dbReference type="EMBL" id="BLLF01000554">
    <property type="protein sequence ID" value="GFH12913.1"/>
    <property type="molecule type" value="Genomic_DNA"/>
</dbReference>
<sequence>MTKRRKTSKALTSGDGKTPVPGSSSAPAAATTSFLDLPPLLLYDIVSHTAHLGPKQAVARSCFSLLQAGLLHAPAFRLQIHKQRCNQLLTPRVVEALRARTGKLALTLQQPRAKASGQYTRLLTHILAKLGRCAAVDTCKLKSRAAFQQPKESRSAPDPGNLVALDCSARLAERLLDSFPSLTALCIQGFSVTCSGLASLLCHPQLSLQLQCLDLTGSTILQPQQPEQPGAVTLSSLFHGLRLRQMSLDAGSEAPLVPGLQPLAQHLTQLCIGQAKAPAMALLGQLLAAIDYNIGGASMQKAIKAAVCGAVPAPSARGMKCRGWLSMSALQPRASGQAPSSDCCSDPSPALPSSSSEWSCNVVMPTQHCTVAPTDRKPAMNKRSRPSEALLADAGEASVPGSSSEPGAANTSLLDLPPLLLHDIVSHIAHLGPKQAVARSCFSLLQAGLLHAPAFRLQIHDPFGDQLLTPRVVEALQVRTDKLALTLQQPRAKASGQYTRLLTHVLAKLGRCAAVDTCKLRSRAAPFSDQLQLLNSSSRCDGAHDASPSAQAGTLNCSTLLAERLLDSFPGLTALSIQGFSVTCSGLASLLSHPQLSLQLQCLDLTGSTILQPQQPEQPGAVTLSSLFHGVSLRQLSLDADTRTVCPSCFSFCQLCPSCTLQLPEAEIRHQQLDALLAATQITSVQLKSPLVLGRFELSAPDDYYDDSENGDYENESDEDEGCGEPTWSEIMYGVADAVENLTQACKVAVEIKVLRLWIYNCLQMTGKRYLGYAGKEVQQRRHLREVMEWLKPLYSCCSIAEVMFRDLTKVNHNDIAAFAPWCKGCTGLHLTGCSLAPSLEFWRQLVQLMPTVTHQLSLIHHMHSSSGQAADEQIVHRGEGCCCLCGM</sequence>
<dbReference type="Proteomes" id="UP000485058">
    <property type="component" value="Unassembled WGS sequence"/>
</dbReference>
<evidence type="ECO:0000256" key="1">
    <source>
        <dbReference type="SAM" id="MobiDB-lite"/>
    </source>
</evidence>
<accession>A0A699YRU3</accession>
<comment type="caution">
    <text evidence="2">The sequence shown here is derived from an EMBL/GenBank/DDBJ whole genome shotgun (WGS) entry which is preliminary data.</text>
</comment>
<evidence type="ECO:0000313" key="3">
    <source>
        <dbReference type="Proteomes" id="UP000485058"/>
    </source>
</evidence>
<feature type="region of interest" description="Disordered" evidence="1">
    <location>
        <begin position="1"/>
        <end position="28"/>
    </location>
</feature>
<gene>
    <name evidence="2" type="ORF">HaLaN_08694</name>
</gene>
<name>A0A699YRU3_HAELA</name>
<evidence type="ECO:0000313" key="2">
    <source>
        <dbReference type="EMBL" id="GFH12913.1"/>
    </source>
</evidence>
<reference evidence="2 3" key="1">
    <citation type="submission" date="2020-02" db="EMBL/GenBank/DDBJ databases">
        <title>Draft genome sequence of Haematococcus lacustris strain NIES-144.</title>
        <authorList>
            <person name="Morimoto D."/>
            <person name="Nakagawa S."/>
            <person name="Yoshida T."/>
            <person name="Sawayama S."/>
        </authorList>
    </citation>
    <scope>NUCLEOTIDE SEQUENCE [LARGE SCALE GENOMIC DNA]</scope>
    <source>
        <strain evidence="2 3">NIES-144</strain>
    </source>
</reference>
<keyword evidence="3" id="KW-1185">Reference proteome</keyword>